<sequence>MMNTSAGPFYTQTVPTDLTGSLWDATAEGTQNFHGESEFPFSFGHITPRAMGQDPTEDDFSGKWMSAEDAPAMIAEPMRRMTSQSSNGSSHKNRTIKASSLKSRPRILSSVSQGSQMSSFDITGNAQADFLLHDSDAHSVSSQPMFYPTLPMGVGMVNGLSYATDMLPTNMGQQHMDPTQMRLDYNPSLTGNSPTASWSDSFSPIGGSRTSSPAITEAAWSHVPIGSSSQGSTTSHAIAQSPTLSHHPGNGLNAADDFYGNELLENAVMGSGFNRRSSNDGESTARDHPLYKNALPQADGLFHCPWEGRDSCNHKPEKLKCNYDKFVDSHLKPYRCKVESCENARFSSTACLLRHEREAHAMHGHGDKPYLCSYEGCDRAVPGCGFPRNWNLRDHMRRVHNDNGSSLNMSAAPHSSRGSQSASAKGRKRKSKDSETSAGRKPTSKPSAAEEAAAAAARAEAPLIEQWWSHRNAIQTYLQRFDNPVAFEVLEQSGEAQEHFAAMDKISRRLKKSRDPHRRSYTHHSG</sequence>
<dbReference type="HOGENOM" id="CLU_024747_1_0_1"/>
<dbReference type="InterPro" id="IPR059009">
    <property type="entry name" value="Znf_C2H2_17_1st"/>
</dbReference>
<evidence type="ECO:0000256" key="1">
    <source>
        <dbReference type="SAM" id="MobiDB-lite"/>
    </source>
</evidence>
<name>W3X5Z7_PESFW</name>
<accession>W3X5Z7</accession>
<dbReference type="InParanoid" id="W3X5Z7"/>
<dbReference type="KEGG" id="pfy:PFICI_08125"/>
<feature type="domain" description="C2H2-type" evidence="2">
    <location>
        <begin position="334"/>
        <end position="360"/>
    </location>
</feature>
<dbReference type="Pfam" id="PF26177">
    <property type="entry name" value="zf_C2H2_17_1st"/>
    <property type="match status" value="1"/>
</dbReference>
<dbReference type="GeneID" id="19273138"/>
<dbReference type="Pfam" id="PF26176">
    <property type="entry name" value="zf_C2H2_17_2"/>
    <property type="match status" value="1"/>
</dbReference>
<reference evidence="4" key="1">
    <citation type="journal article" date="2015" name="BMC Genomics">
        <title>Genomic and transcriptomic analysis of the endophytic fungus Pestalotiopsis fici reveals its lifestyle and high potential for synthesis of natural products.</title>
        <authorList>
            <person name="Wang X."/>
            <person name="Zhang X."/>
            <person name="Liu L."/>
            <person name="Xiang M."/>
            <person name="Wang W."/>
            <person name="Sun X."/>
            <person name="Che Y."/>
            <person name="Guo L."/>
            <person name="Liu G."/>
            <person name="Guo L."/>
            <person name="Wang C."/>
            <person name="Yin W.B."/>
            <person name="Stadler M."/>
            <person name="Zhang X."/>
            <person name="Liu X."/>
        </authorList>
    </citation>
    <scope>NUCLEOTIDE SEQUENCE [LARGE SCALE GENOMIC DNA]</scope>
    <source>
        <strain evidence="4">W106-1 / CGMCC3.15140</strain>
    </source>
</reference>
<dbReference type="SMART" id="SM00355">
    <property type="entry name" value="ZnF_C2H2"/>
    <property type="match status" value="2"/>
</dbReference>
<dbReference type="InterPro" id="IPR013087">
    <property type="entry name" value="Znf_C2H2_type"/>
</dbReference>
<dbReference type="Proteomes" id="UP000030651">
    <property type="component" value="Unassembled WGS sequence"/>
</dbReference>
<feature type="region of interest" description="Disordered" evidence="1">
    <location>
        <begin position="188"/>
        <end position="210"/>
    </location>
</feature>
<dbReference type="AlphaFoldDB" id="W3X5Z7"/>
<gene>
    <name evidence="3" type="ORF">PFICI_08125</name>
</gene>
<feature type="region of interest" description="Disordered" evidence="1">
    <location>
        <begin position="81"/>
        <end position="105"/>
    </location>
</feature>
<dbReference type="RefSeq" id="XP_007834897.1">
    <property type="nucleotide sequence ID" value="XM_007836706.1"/>
</dbReference>
<feature type="region of interest" description="Disordered" evidence="1">
    <location>
        <begin position="401"/>
        <end position="454"/>
    </location>
</feature>
<dbReference type="Gene3D" id="3.30.160.60">
    <property type="entry name" value="Classic Zinc Finger"/>
    <property type="match status" value="1"/>
</dbReference>
<evidence type="ECO:0000313" key="3">
    <source>
        <dbReference type="EMBL" id="ETS80596.1"/>
    </source>
</evidence>
<dbReference type="OrthoDB" id="5062908at2759"/>
<dbReference type="EMBL" id="KI912113">
    <property type="protein sequence ID" value="ETS80596.1"/>
    <property type="molecule type" value="Genomic_DNA"/>
</dbReference>
<feature type="domain" description="C2H2-type" evidence="2">
    <location>
        <begin position="370"/>
        <end position="400"/>
    </location>
</feature>
<dbReference type="eggNOG" id="ENOG502SNG2">
    <property type="taxonomic scope" value="Eukaryota"/>
</dbReference>
<evidence type="ECO:0000259" key="2">
    <source>
        <dbReference type="SMART" id="SM00355"/>
    </source>
</evidence>
<evidence type="ECO:0000313" key="4">
    <source>
        <dbReference type="Proteomes" id="UP000030651"/>
    </source>
</evidence>
<feature type="compositionally biased region" description="Polar residues" evidence="1">
    <location>
        <begin position="81"/>
        <end position="102"/>
    </location>
</feature>
<proteinExistence type="predicted"/>
<keyword evidence="4" id="KW-1185">Reference proteome</keyword>
<feature type="compositionally biased region" description="Basic residues" evidence="1">
    <location>
        <begin position="508"/>
        <end position="526"/>
    </location>
</feature>
<dbReference type="InterPro" id="IPR059095">
    <property type="entry name" value="Znf_C2H2_17_2nd"/>
</dbReference>
<dbReference type="OMA" id="PYRCKVE"/>
<feature type="region of interest" description="Disordered" evidence="1">
    <location>
        <begin position="507"/>
        <end position="526"/>
    </location>
</feature>
<protein>
    <recommendedName>
        <fullName evidence="2">C2H2-type domain-containing protein</fullName>
    </recommendedName>
</protein>
<organism evidence="3 4">
    <name type="scientific">Pestalotiopsis fici (strain W106-1 / CGMCC3.15140)</name>
    <dbReference type="NCBI Taxonomy" id="1229662"/>
    <lineage>
        <taxon>Eukaryota</taxon>
        <taxon>Fungi</taxon>
        <taxon>Dikarya</taxon>
        <taxon>Ascomycota</taxon>
        <taxon>Pezizomycotina</taxon>
        <taxon>Sordariomycetes</taxon>
        <taxon>Xylariomycetidae</taxon>
        <taxon>Amphisphaeriales</taxon>
        <taxon>Sporocadaceae</taxon>
        <taxon>Pestalotiopsis</taxon>
    </lineage>
</organism>